<evidence type="ECO:0000256" key="3">
    <source>
        <dbReference type="ARBA" id="ARBA00023125"/>
    </source>
</evidence>
<accession>A0AAU7W663</accession>
<protein>
    <submittedName>
        <fullName evidence="6">MerR family transcriptional regulator</fullName>
    </submittedName>
</protein>
<evidence type="ECO:0000256" key="4">
    <source>
        <dbReference type="ARBA" id="ARBA00023163"/>
    </source>
</evidence>
<sequence>MRIGELAARTGVSTRLLRYYEQQGLIASEREANGYRDYPESAIERVSQVRGLIEAGIPTGVIYDMLPCLANTSSPTAPVIMQDVADTLAERRAQLDQRIGCLTRNRDAITAYLARATVTN</sequence>
<dbReference type="CDD" id="cd01282">
    <property type="entry name" value="HTH_MerR-like_sg3"/>
    <property type="match status" value="1"/>
</dbReference>
<dbReference type="Gene3D" id="1.10.1660.10">
    <property type="match status" value="1"/>
</dbReference>
<keyword evidence="1" id="KW-0678">Repressor</keyword>
<evidence type="ECO:0000259" key="5">
    <source>
        <dbReference type="PROSITE" id="PS50937"/>
    </source>
</evidence>
<dbReference type="AlphaFoldDB" id="A0AAU7W663"/>
<keyword evidence="2" id="KW-0805">Transcription regulation</keyword>
<gene>
    <name evidence="6" type="ORF">ABIQ69_15190</name>
</gene>
<dbReference type="SMART" id="SM00422">
    <property type="entry name" value="HTH_MERR"/>
    <property type="match status" value="1"/>
</dbReference>
<dbReference type="SUPFAM" id="SSF46955">
    <property type="entry name" value="Putative DNA-binding domain"/>
    <property type="match status" value="1"/>
</dbReference>
<name>A0AAU7W663_9MICO</name>
<evidence type="ECO:0000256" key="2">
    <source>
        <dbReference type="ARBA" id="ARBA00023015"/>
    </source>
</evidence>
<dbReference type="InterPro" id="IPR047057">
    <property type="entry name" value="MerR_fam"/>
</dbReference>
<feature type="domain" description="HTH merR-type" evidence="5">
    <location>
        <begin position="1"/>
        <end position="68"/>
    </location>
</feature>
<dbReference type="GO" id="GO:0003700">
    <property type="term" value="F:DNA-binding transcription factor activity"/>
    <property type="evidence" value="ECO:0007669"/>
    <property type="project" value="InterPro"/>
</dbReference>
<evidence type="ECO:0000256" key="1">
    <source>
        <dbReference type="ARBA" id="ARBA00022491"/>
    </source>
</evidence>
<dbReference type="GO" id="GO:0003677">
    <property type="term" value="F:DNA binding"/>
    <property type="evidence" value="ECO:0007669"/>
    <property type="project" value="UniProtKB-KW"/>
</dbReference>
<reference evidence="6" key="1">
    <citation type="submission" date="2024-05" db="EMBL/GenBank/DDBJ databases">
        <authorList>
            <person name="Yu L."/>
        </authorList>
    </citation>
    <scope>NUCLEOTIDE SEQUENCE</scope>
    <source>
        <strain evidence="6">G08B096</strain>
    </source>
</reference>
<dbReference type="Pfam" id="PF13411">
    <property type="entry name" value="MerR_1"/>
    <property type="match status" value="1"/>
</dbReference>
<dbReference type="PROSITE" id="PS50937">
    <property type="entry name" value="HTH_MERR_2"/>
    <property type="match status" value="1"/>
</dbReference>
<organism evidence="6">
    <name type="scientific">Agromyces sp. G08B096</name>
    <dbReference type="NCBI Taxonomy" id="3156399"/>
    <lineage>
        <taxon>Bacteria</taxon>
        <taxon>Bacillati</taxon>
        <taxon>Actinomycetota</taxon>
        <taxon>Actinomycetes</taxon>
        <taxon>Micrococcales</taxon>
        <taxon>Microbacteriaceae</taxon>
        <taxon>Agromyces</taxon>
    </lineage>
</organism>
<dbReference type="EMBL" id="CP158374">
    <property type="protein sequence ID" value="XBX81944.1"/>
    <property type="molecule type" value="Genomic_DNA"/>
</dbReference>
<evidence type="ECO:0000313" key="6">
    <source>
        <dbReference type="EMBL" id="XBX81944.1"/>
    </source>
</evidence>
<keyword evidence="4" id="KW-0804">Transcription</keyword>
<dbReference type="InterPro" id="IPR009061">
    <property type="entry name" value="DNA-bd_dom_put_sf"/>
</dbReference>
<dbReference type="PROSITE" id="PS00552">
    <property type="entry name" value="HTH_MERR_1"/>
    <property type="match status" value="1"/>
</dbReference>
<dbReference type="RefSeq" id="WP_350347966.1">
    <property type="nucleotide sequence ID" value="NZ_CP158374.1"/>
</dbReference>
<dbReference type="PANTHER" id="PTHR30204">
    <property type="entry name" value="REDOX-CYCLING DRUG-SENSING TRANSCRIPTIONAL ACTIVATOR SOXR"/>
    <property type="match status" value="1"/>
</dbReference>
<proteinExistence type="predicted"/>
<dbReference type="PRINTS" id="PR00040">
    <property type="entry name" value="HTHMERR"/>
</dbReference>
<dbReference type="InterPro" id="IPR000551">
    <property type="entry name" value="MerR-type_HTH_dom"/>
</dbReference>
<dbReference type="PANTHER" id="PTHR30204:SF69">
    <property type="entry name" value="MERR-FAMILY TRANSCRIPTIONAL REGULATOR"/>
    <property type="match status" value="1"/>
</dbReference>
<keyword evidence="3" id="KW-0238">DNA-binding</keyword>